<dbReference type="GO" id="GO:0008713">
    <property type="term" value="F:ADP-heptose-lipopolysaccharide heptosyltransferase activity"/>
    <property type="evidence" value="ECO:0007669"/>
    <property type="project" value="TreeGrafter"/>
</dbReference>
<accession>A0A0S7BZC6</accession>
<sequence length="342" mass="37729">MSRQRNYRKIIISRTDSIGDVVLTLPLLGLLKKYYPGTDIVFLGQSYTRAVVKACEHADEFIDWKEISSLPFPEQVKFMHNLQAGLILHVFPVKEIAHLAKRAGIPERIGSTGRLYHYSTCNKLVRLSRKNSPLHEAMLNIRLTSGLLKGSMIPVEDIPGLYGMNRIKSLPEPLESLIDRARFNLILHPKSKGSAREWGSANFAKLSAMLPASEYKVFITGTAAEGAMLKEEGFFDKAGEVTDTTGKMSLDEMISFINTADGLIAASTGPLHLAAALGKVALGIYPPIRPMHPGRWAPLGKRADYLVADKECSQCRKTGPCQCMLSISPLQVKQKLDSLVNP</sequence>
<name>A0A0S7BZC6_9BACT</name>
<dbReference type="STRING" id="1678841.TBC1_112069"/>
<dbReference type="PANTHER" id="PTHR30160">
    <property type="entry name" value="TETRAACYLDISACCHARIDE 4'-KINASE-RELATED"/>
    <property type="match status" value="1"/>
</dbReference>
<dbReference type="InterPro" id="IPR002201">
    <property type="entry name" value="Glyco_trans_9"/>
</dbReference>
<dbReference type="Proteomes" id="UP000053091">
    <property type="component" value="Unassembled WGS sequence"/>
</dbReference>
<gene>
    <name evidence="3" type="ORF">TBC1_112069</name>
</gene>
<dbReference type="Pfam" id="PF01075">
    <property type="entry name" value="Glyco_transf_9"/>
    <property type="match status" value="1"/>
</dbReference>
<dbReference type="GO" id="GO:0005829">
    <property type="term" value="C:cytosol"/>
    <property type="evidence" value="ECO:0007669"/>
    <property type="project" value="TreeGrafter"/>
</dbReference>
<dbReference type="InterPro" id="IPR051199">
    <property type="entry name" value="LPS_LOS_Heptosyltrfase"/>
</dbReference>
<dbReference type="OrthoDB" id="9797795at2"/>
<dbReference type="RefSeq" id="WP_062041814.1">
    <property type="nucleotide sequence ID" value="NZ_DF968182.1"/>
</dbReference>
<evidence type="ECO:0000313" key="4">
    <source>
        <dbReference type="Proteomes" id="UP000053091"/>
    </source>
</evidence>
<evidence type="ECO:0000256" key="1">
    <source>
        <dbReference type="ARBA" id="ARBA00022676"/>
    </source>
</evidence>
<keyword evidence="4" id="KW-1185">Reference proteome</keyword>
<dbReference type="GO" id="GO:0009244">
    <property type="term" value="P:lipopolysaccharide core region biosynthetic process"/>
    <property type="evidence" value="ECO:0007669"/>
    <property type="project" value="TreeGrafter"/>
</dbReference>
<keyword evidence="1" id="KW-0328">Glycosyltransferase</keyword>
<dbReference type="Gene3D" id="3.40.50.2000">
    <property type="entry name" value="Glycogen Phosphorylase B"/>
    <property type="match status" value="2"/>
</dbReference>
<organism evidence="3">
    <name type="scientific">Lentimicrobium saccharophilum</name>
    <dbReference type="NCBI Taxonomy" id="1678841"/>
    <lineage>
        <taxon>Bacteria</taxon>
        <taxon>Pseudomonadati</taxon>
        <taxon>Bacteroidota</taxon>
        <taxon>Bacteroidia</taxon>
        <taxon>Bacteroidales</taxon>
        <taxon>Lentimicrobiaceae</taxon>
        <taxon>Lentimicrobium</taxon>
    </lineage>
</organism>
<dbReference type="SUPFAM" id="SSF53756">
    <property type="entry name" value="UDP-Glycosyltransferase/glycogen phosphorylase"/>
    <property type="match status" value="1"/>
</dbReference>
<dbReference type="PATRIC" id="fig|1678841.3.peg.2311"/>
<dbReference type="CDD" id="cd03789">
    <property type="entry name" value="GT9_LPS_heptosyltransferase"/>
    <property type="match status" value="1"/>
</dbReference>
<evidence type="ECO:0000313" key="3">
    <source>
        <dbReference type="EMBL" id="GAP43911.1"/>
    </source>
</evidence>
<keyword evidence="2 3" id="KW-0808">Transferase</keyword>
<dbReference type="AlphaFoldDB" id="A0A0S7BZC6"/>
<dbReference type="PANTHER" id="PTHR30160:SF15">
    <property type="entry name" value="GLYCOSYLTRANSFERASE HI_0523-RELATED"/>
    <property type="match status" value="1"/>
</dbReference>
<proteinExistence type="predicted"/>
<dbReference type="EMBL" id="DF968182">
    <property type="protein sequence ID" value="GAP43911.1"/>
    <property type="molecule type" value="Genomic_DNA"/>
</dbReference>
<protein>
    <submittedName>
        <fullName evidence="3">ADP-heptose:LPS heptosyltransferase</fullName>
    </submittedName>
</protein>
<reference evidence="3" key="1">
    <citation type="journal article" date="2015" name="Genome Announc.">
        <title>Draft Genome Sequence of Bacteroidales Strain TBC1, a Novel Isolate from a Methanogenic Wastewater Treatment System.</title>
        <authorList>
            <person name="Tourlousse D.M."/>
            <person name="Matsuura N."/>
            <person name="Sun L."/>
            <person name="Toyonaga M."/>
            <person name="Kuroda K."/>
            <person name="Ohashi A."/>
            <person name="Cruz R."/>
            <person name="Yamaguchi T."/>
            <person name="Sekiguchi Y."/>
        </authorList>
    </citation>
    <scope>NUCLEOTIDE SEQUENCE [LARGE SCALE GENOMIC DNA]</scope>
    <source>
        <strain evidence="3">TBC1</strain>
    </source>
</reference>
<evidence type="ECO:0000256" key="2">
    <source>
        <dbReference type="ARBA" id="ARBA00022679"/>
    </source>
</evidence>